<proteinExistence type="predicted"/>
<dbReference type="EMBL" id="CALNXK010000069">
    <property type="protein sequence ID" value="CAH3142721.1"/>
    <property type="molecule type" value="Genomic_DNA"/>
</dbReference>
<comment type="cofactor">
    <cofactor evidence="1">
        <name>a divalent metal cation</name>
        <dbReference type="ChEBI" id="CHEBI:60240"/>
    </cofactor>
</comment>
<evidence type="ECO:0000256" key="2">
    <source>
        <dbReference type="ARBA" id="ARBA00022723"/>
    </source>
</evidence>
<accession>A0ABN8PFV4</accession>
<dbReference type="PANTHER" id="PTHR23080:SF144">
    <property type="entry name" value="SPINDLE AND KINETOCHORE ASSOCIATED COMPLEX SUBUNIT 3"/>
    <property type="match status" value="1"/>
</dbReference>
<comment type="caution">
    <text evidence="5">The sequence shown here is derived from an EMBL/GenBank/DDBJ whole genome shotgun (WGS) entry which is preliminary data.</text>
</comment>
<evidence type="ECO:0000259" key="4">
    <source>
        <dbReference type="Pfam" id="PF13359"/>
    </source>
</evidence>
<protein>
    <recommendedName>
        <fullName evidence="4">DDE Tnp4 domain-containing protein</fullName>
    </recommendedName>
</protein>
<dbReference type="Proteomes" id="UP001159405">
    <property type="component" value="Unassembled WGS sequence"/>
</dbReference>
<feature type="domain" description="DDE Tnp4" evidence="4">
    <location>
        <begin position="192"/>
        <end position="360"/>
    </location>
</feature>
<dbReference type="InterPro" id="IPR027806">
    <property type="entry name" value="HARBI1_dom"/>
</dbReference>
<keyword evidence="6" id="KW-1185">Reference proteome</keyword>
<gene>
    <name evidence="5" type="ORF">PLOB_00042556</name>
</gene>
<dbReference type="PANTHER" id="PTHR23080">
    <property type="entry name" value="THAP DOMAIN PROTEIN"/>
    <property type="match status" value="1"/>
</dbReference>
<evidence type="ECO:0000313" key="6">
    <source>
        <dbReference type="Proteomes" id="UP001159405"/>
    </source>
</evidence>
<evidence type="ECO:0000256" key="1">
    <source>
        <dbReference type="ARBA" id="ARBA00001968"/>
    </source>
</evidence>
<organism evidence="5 6">
    <name type="scientific">Porites lobata</name>
    <dbReference type="NCBI Taxonomy" id="104759"/>
    <lineage>
        <taxon>Eukaryota</taxon>
        <taxon>Metazoa</taxon>
        <taxon>Cnidaria</taxon>
        <taxon>Anthozoa</taxon>
        <taxon>Hexacorallia</taxon>
        <taxon>Scleractinia</taxon>
        <taxon>Fungiina</taxon>
        <taxon>Poritidae</taxon>
        <taxon>Porites</taxon>
    </lineage>
</organism>
<dbReference type="Pfam" id="PF13359">
    <property type="entry name" value="DDE_Tnp_4"/>
    <property type="match status" value="1"/>
</dbReference>
<sequence length="367" mass="41359">MPNKDSRVCHLHFVDGEPAAENPDPTLQLGHSKKTRASKSPPPTPRDNSLAVRSRKRAKLDTCSDEIPVPGLDHSAENLACDDVELQDAEPSTSINDCVDIDRASVIHDHCYVYGWYEINENSNFCMNTCCSKSRQDKDKKIVELSEKIQELIKILANELKCLIYNPSMEVVKKTLPKKFKKPGYCKVRHIIDCTEIFIETSSNPVIRASTWSDYKHHNTAKILVSITPNGAFNFISETWGGRTSDVHLTRESEFYNILEPYDAVMADRGFTIAEDLLLHRADLFIPPGKRGQEQFTKADVQKTKTIANLRIFVEQAIRRLKTFRIIKAGIFIHASGNELPTSLIGNLDNIITVCAALCNLYKPLCK</sequence>
<feature type="region of interest" description="Disordered" evidence="3">
    <location>
        <begin position="13"/>
        <end position="56"/>
    </location>
</feature>
<evidence type="ECO:0000256" key="3">
    <source>
        <dbReference type="SAM" id="MobiDB-lite"/>
    </source>
</evidence>
<reference evidence="5 6" key="1">
    <citation type="submission" date="2022-05" db="EMBL/GenBank/DDBJ databases">
        <authorList>
            <consortium name="Genoscope - CEA"/>
            <person name="William W."/>
        </authorList>
    </citation>
    <scope>NUCLEOTIDE SEQUENCE [LARGE SCALE GENOMIC DNA]</scope>
</reference>
<name>A0ABN8PFV4_9CNID</name>
<evidence type="ECO:0000313" key="5">
    <source>
        <dbReference type="EMBL" id="CAH3142721.1"/>
    </source>
</evidence>
<keyword evidence="2" id="KW-0479">Metal-binding</keyword>